<evidence type="ECO:0000313" key="3">
    <source>
        <dbReference type="Proteomes" id="UP001482620"/>
    </source>
</evidence>
<comment type="caution">
    <text evidence="2">The sequence shown here is derived from an EMBL/GenBank/DDBJ whole genome shotgun (WGS) entry which is preliminary data.</text>
</comment>
<proteinExistence type="predicted"/>
<dbReference type="EMBL" id="JAHRIQ010037232">
    <property type="protein sequence ID" value="MEQ2233496.1"/>
    <property type="molecule type" value="Genomic_DNA"/>
</dbReference>
<protein>
    <submittedName>
        <fullName evidence="2">Uncharacterized protein</fullName>
    </submittedName>
</protein>
<accession>A0ABV0TNA0</accession>
<sequence>MPVSVRVCEREREREIKIQRERDHSSNKSLPASCALPLPFHLAYRPPYGYFTSVAVTVLFLSKLRDELGVRHDVCRLQWLRVTTGRQQRAFSSTEASASMQVHTTKRGD</sequence>
<organism evidence="2 3">
    <name type="scientific">Ilyodon furcidens</name>
    <name type="common">goldbreast splitfin</name>
    <dbReference type="NCBI Taxonomy" id="33524"/>
    <lineage>
        <taxon>Eukaryota</taxon>
        <taxon>Metazoa</taxon>
        <taxon>Chordata</taxon>
        <taxon>Craniata</taxon>
        <taxon>Vertebrata</taxon>
        <taxon>Euteleostomi</taxon>
        <taxon>Actinopterygii</taxon>
        <taxon>Neopterygii</taxon>
        <taxon>Teleostei</taxon>
        <taxon>Neoteleostei</taxon>
        <taxon>Acanthomorphata</taxon>
        <taxon>Ovalentaria</taxon>
        <taxon>Atherinomorphae</taxon>
        <taxon>Cyprinodontiformes</taxon>
        <taxon>Goodeidae</taxon>
        <taxon>Ilyodon</taxon>
    </lineage>
</organism>
<reference evidence="2 3" key="1">
    <citation type="submission" date="2021-06" db="EMBL/GenBank/DDBJ databases">
        <authorList>
            <person name="Palmer J.M."/>
        </authorList>
    </citation>
    <scope>NUCLEOTIDE SEQUENCE [LARGE SCALE GENOMIC DNA]</scope>
    <source>
        <strain evidence="3">if_2019</strain>
        <tissue evidence="2">Muscle</tissue>
    </source>
</reference>
<feature type="compositionally biased region" description="Polar residues" evidence="1">
    <location>
        <begin position="90"/>
        <end position="103"/>
    </location>
</feature>
<evidence type="ECO:0000256" key="1">
    <source>
        <dbReference type="SAM" id="MobiDB-lite"/>
    </source>
</evidence>
<feature type="region of interest" description="Disordered" evidence="1">
    <location>
        <begin position="90"/>
        <end position="109"/>
    </location>
</feature>
<name>A0ABV0TNA0_9TELE</name>
<keyword evidence="3" id="KW-1185">Reference proteome</keyword>
<dbReference type="Proteomes" id="UP001482620">
    <property type="component" value="Unassembled WGS sequence"/>
</dbReference>
<gene>
    <name evidence="2" type="ORF">ILYODFUR_022453</name>
</gene>
<evidence type="ECO:0000313" key="2">
    <source>
        <dbReference type="EMBL" id="MEQ2233496.1"/>
    </source>
</evidence>